<dbReference type="InterPro" id="IPR011006">
    <property type="entry name" value="CheY-like_superfamily"/>
</dbReference>
<dbReference type="SMART" id="SM00448">
    <property type="entry name" value="REC"/>
    <property type="match status" value="1"/>
</dbReference>
<dbReference type="GO" id="GO:0000160">
    <property type="term" value="P:phosphorelay signal transduction system"/>
    <property type="evidence" value="ECO:0007669"/>
    <property type="project" value="InterPro"/>
</dbReference>
<dbReference type="AlphaFoldDB" id="A0A7X6DC66"/>
<dbReference type="PANTHER" id="PTHR44591:SF3">
    <property type="entry name" value="RESPONSE REGULATORY DOMAIN-CONTAINING PROTEIN"/>
    <property type="match status" value="1"/>
</dbReference>
<dbReference type="EMBL" id="VTOX01000001">
    <property type="protein sequence ID" value="NKE64471.1"/>
    <property type="molecule type" value="Genomic_DNA"/>
</dbReference>
<dbReference type="Gene3D" id="3.40.50.2300">
    <property type="match status" value="1"/>
</dbReference>
<dbReference type="PROSITE" id="PS50110">
    <property type="entry name" value="RESPONSE_REGULATORY"/>
    <property type="match status" value="1"/>
</dbReference>
<dbReference type="CDD" id="cd17535">
    <property type="entry name" value="REC_NarL-like"/>
    <property type="match status" value="1"/>
</dbReference>
<reference evidence="4 5" key="1">
    <citation type="journal article" date="2020" name="Nature">
        <title>Bacterial chemolithoautotrophy via manganese oxidation.</title>
        <authorList>
            <person name="Yu H."/>
            <person name="Leadbetter J.R."/>
        </authorList>
    </citation>
    <scope>NUCLEOTIDE SEQUENCE [LARGE SCALE GENOMIC DNA]</scope>
    <source>
        <strain evidence="4 5">RBP-1</strain>
    </source>
</reference>
<keyword evidence="1 2" id="KW-0597">Phosphoprotein</keyword>
<evidence type="ECO:0000313" key="4">
    <source>
        <dbReference type="EMBL" id="NKE64471.1"/>
    </source>
</evidence>
<evidence type="ECO:0000313" key="5">
    <source>
        <dbReference type="Proteomes" id="UP000521868"/>
    </source>
</evidence>
<feature type="modified residue" description="4-aspartylphosphate" evidence="2">
    <location>
        <position position="68"/>
    </location>
</feature>
<dbReference type="PANTHER" id="PTHR44591">
    <property type="entry name" value="STRESS RESPONSE REGULATOR PROTEIN 1"/>
    <property type="match status" value="1"/>
</dbReference>
<sequence>MRPAMPVGPDNNSMKVILVEDNPLVCEQVTRTLQAIPGARVVKVAGTEPQASEWLSAHPDGWDLALVDLFLGQGHGFDVLRHCRTRRPDQKAVVLSNYTRDPVRQYAREAGADAVFDKSFDMDALVEYLVQFSLARQGAPAGSP</sequence>
<dbReference type="Proteomes" id="UP000521868">
    <property type="component" value="Unassembled WGS sequence"/>
</dbReference>
<keyword evidence="5" id="KW-1185">Reference proteome</keyword>
<dbReference type="InterPro" id="IPR058245">
    <property type="entry name" value="NreC/VraR/RcsB-like_REC"/>
</dbReference>
<evidence type="ECO:0000256" key="1">
    <source>
        <dbReference type="ARBA" id="ARBA00022553"/>
    </source>
</evidence>
<proteinExistence type="predicted"/>
<dbReference type="SUPFAM" id="SSF52172">
    <property type="entry name" value="CheY-like"/>
    <property type="match status" value="1"/>
</dbReference>
<evidence type="ECO:0000259" key="3">
    <source>
        <dbReference type="PROSITE" id="PS50110"/>
    </source>
</evidence>
<dbReference type="InterPro" id="IPR050595">
    <property type="entry name" value="Bact_response_regulator"/>
</dbReference>
<dbReference type="Pfam" id="PF00072">
    <property type="entry name" value="Response_reg"/>
    <property type="match status" value="1"/>
</dbReference>
<dbReference type="InterPro" id="IPR001789">
    <property type="entry name" value="Sig_transdc_resp-reg_receiver"/>
</dbReference>
<accession>A0A7X6DC66</accession>
<organism evidence="4 5">
    <name type="scientific">Ramlibacter lithotrophicus</name>
    <dbReference type="NCBI Taxonomy" id="2606681"/>
    <lineage>
        <taxon>Bacteria</taxon>
        <taxon>Pseudomonadati</taxon>
        <taxon>Pseudomonadota</taxon>
        <taxon>Betaproteobacteria</taxon>
        <taxon>Burkholderiales</taxon>
        <taxon>Comamonadaceae</taxon>
        <taxon>Ramlibacter</taxon>
    </lineage>
</organism>
<gene>
    <name evidence="4" type="ORF">RAMLITH_01440</name>
</gene>
<evidence type="ECO:0000256" key="2">
    <source>
        <dbReference type="PROSITE-ProRule" id="PRU00169"/>
    </source>
</evidence>
<name>A0A7X6DC66_9BURK</name>
<feature type="domain" description="Response regulatory" evidence="3">
    <location>
        <begin position="15"/>
        <end position="133"/>
    </location>
</feature>
<comment type="caution">
    <text evidence="4">The sequence shown here is derived from an EMBL/GenBank/DDBJ whole genome shotgun (WGS) entry which is preliminary data.</text>
</comment>
<protein>
    <submittedName>
        <fullName evidence="4">Response regulator</fullName>
    </submittedName>
</protein>